<dbReference type="InterPro" id="IPR029066">
    <property type="entry name" value="PLP-binding_barrel"/>
</dbReference>
<dbReference type="InterPro" id="IPR001608">
    <property type="entry name" value="Ala_racemase_N"/>
</dbReference>
<evidence type="ECO:0000259" key="5">
    <source>
        <dbReference type="Pfam" id="PF01168"/>
    </source>
</evidence>
<comment type="cofactor">
    <cofactor evidence="3">
        <name>pyridoxal 5'-phosphate</name>
        <dbReference type="ChEBI" id="CHEBI:597326"/>
    </cofactor>
</comment>
<dbReference type="PIRSF" id="PIRSF004848">
    <property type="entry name" value="YBL036c_PLPDEIII"/>
    <property type="match status" value="1"/>
</dbReference>
<dbReference type="EMBL" id="JACCBB010000001">
    <property type="protein sequence ID" value="NYD21027.1"/>
    <property type="molecule type" value="Genomic_DNA"/>
</dbReference>
<keyword evidence="1 2" id="KW-0663">Pyridoxal phosphate</keyword>
<comment type="similarity">
    <text evidence="2 4">Belongs to the pyridoxal phosphate-binding protein YggS/PROSC family.</text>
</comment>
<reference evidence="6 7" key="1">
    <citation type="submission" date="2020-07" db="EMBL/GenBank/DDBJ databases">
        <title>Sequencing the genomes of 1000 actinobacteria strains.</title>
        <authorList>
            <person name="Klenk H.-P."/>
        </authorList>
    </citation>
    <scope>NUCLEOTIDE SEQUENCE [LARGE SCALE GENOMIC DNA]</scope>
    <source>
        <strain evidence="6 7">DSM 7487</strain>
    </source>
</reference>
<feature type="modified residue" description="N6-(pyridoxal phosphate)lysine" evidence="2 3">
    <location>
        <position position="39"/>
    </location>
</feature>
<proteinExistence type="inferred from homology"/>
<dbReference type="NCBIfam" id="TIGR00044">
    <property type="entry name" value="YggS family pyridoxal phosphate-dependent enzyme"/>
    <property type="match status" value="1"/>
</dbReference>
<evidence type="ECO:0000313" key="7">
    <source>
        <dbReference type="Proteomes" id="UP000521922"/>
    </source>
</evidence>
<dbReference type="Gene3D" id="3.20.20.10">
    <property type="entry name" value="Alanine racemase"/>
    <property type="match status" value="1"/>
</dbReference>
<dbReference type="PANTHER" id="PTHR10146">
    <property type="entry name" value="PROLINE SYNTHETASE CO-TRANSCRIBED BACTERIAL HOMOLOG PROTEIN"/>
    <property type="match status" value="1"/>
</dbReference>
<comment type="function">
    <text evidence="2">Pyridoxal 5'-phosphate (PLP)-binding protein, which is involved in PLP homeostasis.</text>
</comment>
<dbReference type="InterPro" id="IPR011078">
    <property type="entry name" value="PyrdxlP_homeostasis"/>
</dbReference>
<dbReference type="AlphaFoldDB" id="A0A7Y9DJI6"/>
<evidence type="ECO:0000256" key="4">
    <source>
        <dbReference type="RuleBase" id="RU004514"/>
    </source>
</evidence>
<dbReference type="RefSeq" id="WP_179749038.1">
    <property type="nucleotide sequence ID" value="NZ_BAAAGN010000038.1"/>
</dbReference>
<dbReference type="SUPFAM" id="SSF51419">
    <property type="entry name" value="PLP-binding barrel"/>
    <property type="match status" value="1"/>
</dbReference>
<accession>A0A7Y9DJI6</accession>
<evidence type="ECO:0000256" key="3">
    <source>
        <dbReference type="PIRSR" id="PIRSR004848-1"/>
    </source>
</evidence>
<dbReference type="Proteomes" id="UP000521922">
    <property type="component" value="Unassembled WGS sequence"/>
</dbReference>
<protein>
    <recommendedName>
        <fullName evidence="2">Pyridoxal phosphate homeostasis protein</fullName>
        <shortName evidence="2">PLP homeostasis protein</shortName>
    </recommendedName>
</protein>
<evidence type="ECO:0000313" key="6">
    <source>
        <dbReference type="EMBL" id="NYD21027.1"/>
    </source>
</evidence>
<organism evidence="6 7">
    <name type="scientific">Kineococcus aurantiacus</name>
    <dbReference type="NCBI Taxonomy" id="37633"/>
    <lineage>
        <taxon>Bacteria</taxon>
        <taxon>Bacillati</taxon>
        <taxon>Actinomycetota</taxon>
        <taxon>Actinomycetes</taxon>
        <taxon>Kineosporiales</taxon>
        <taxon>Kineosporiaceae</taxon>
        <taxon>Kineococcus</taxon>
    </lineage>
</organism>
<evidence type="ECO:0000256" key="2">
    <source>
        <dbReference type="HAMAP-Rule" id="MF_02087"/>
    </source>
</evidence>
<feature type="domain" description="Alanine racemase N-terminal" evidence="5">
    <location>
        <begin position="26"/>
        <end position="240"/>
    </location>
</feature>
<name>A0A7Y9DJI6_9ACTN</name>
<keyword evidence="7" id="KW-1185">Reference proteome</keyword>
<dbReference type="HAMAP" id="MF_02087">
    <property type="entry name" value="PLP_homeostasis"/>
    <property type="match status" value="1"/>
</dbReference>
<dbReference type="PROSITE" id="PS01211">
    <property type="entry name" value="UPF0001"/>
    <property type="match status" value="1"/>
</dbReference>
<dbReference type="Pfam" id="PF01168">
    <property type="entry name" value="Ala_racemase_N"/>
    <property type="match status" value="1"/>
</dbReference>
<dbReference type="GO" id="GO:0030170">
    <property type="term" value="F:pyridoxal phosphate binding"/>
    <property type="evidence" value="ECO:0007669"/>
    <property type="project" value="UniProtKB-UniRule"/>
</dbReference>
<evidence type="ECO:0000256" key="1">
    <source>
        <dbReference type="ARBA" id="ARBA00022898"/>
    </source>
</evidence>
<gene>
    <name evidence="6" type="ORF">BJ968_000567</name>
</gene>
<sequence>MSRREDLRAALARTRERVAAAERAAGRAPGSTTLVVVTKFFPASDVRELAAAGVRDVGENRDQEARAKAADLADLADPAGGDGLRWHFIGQLQTNKARSVAGYADAVHSVDRTRLAHALAEAAERAERHLGVFVQVDLAAALGLEADAGRGGAAGEDVLRVADAVAGAGHLRLRGLMAVAPLGVEPERAFAELARTAERVRRDHPGAAELSAGMSGDLEAAVAVGATHLRVGSAILGTRPPAR</sequence>
<comment type="caution">
    <text evidence="6">The sequence shown here is derived from an EMBL/GenBank/DDBJ whole genome shotgun (WGS) entry which is preliminary data.</text>
</comment>
<dbReference type="PANTHER" id="PTHR10146:SF14">
    <property type="entry name" value="PYRIDOXAL PHOSPHATE HOMEOSTASIS PROTEIN"/>
    <property type="match status" value="1"/>
</dbReference>